<evidence type="ECO:0000259" key="2">
    <source>
        <dbReference type="Pfam" id="PF19327"/>
    </source>
</evidence>
<dbReference type="Pfam" id="PF09830">
    <property type="entry name" value="ATP_transf"/>
    <property type="match status" value="1"/>
</dbReference>
<evidence type="ECO:0000313" key="4">
    <source>
        <dbReference type="Proteomes" id="UP001375240"/>
    </source>
</evidence>
<dbReference type="Proteomes" id="UP001375240">
    <property type="component" value="Unassembled WGS sequence"/>
</dbReference>
<dbReference type="Pfam" id="PF19327">
    <property type="entry name" value="Ap4A_phos_N"/>
    <property type="match status" value="2"/>
</dbReference>
<dbReference type="InterPro" id="IPR043171">
    <property type="entry name" value="Ap4A_phos1/2-like"/>
</dbReference>
<dbReference type="InterPro" id="IPR019200">
    <property type="entry name" value="ATP_adenylylTrfase_C"/>
</dbReference>
<evidence type="ECO:0000259" key="1">
    <source>
        <dbReference type="Pfam" id="PF09830"/>
    </source>
</evidence>
<keyword evidence="4" id="KW-1185">Reference proteome</keyword>
<dbReference type="InterPro" id="IPR045759">
    <property type="entry name" value="Ap4A_phos1/2_N"/>
</dbReference>
<dbReference type="GO" id="GO:0009117">
    <property type="term" value="P:nucleotide metabolic process"/>
    <property type="evidence" value="ECO:0007669"/>
    <property type="project" value="InterPro"/>
</dbReference>
<dbReference type="InterPro" id="IPR036265">
    <property type="entry name" value="HIT-like_sf"/>
</dbReference>
<feature type="domain" description="ATP adenylyltransferase C-terminal" evidence="1">
    <location>
        <begin position="215"/>
        <end position="368"/>
    </location>
</feature>
<gene>
    <name evidence="3" type="primary">APA2</name>
    <name evidence="3" type="ORF">TWF696_008010</name>
</gene>
<accession>A0AAV9UM91</accession>
<comment type="caution">
    <text evidence="3">The sequence shown here is derived from an EMBL/GenBank/DDBJ whole genome shotgun (WGS) entry which is preliminary data.</text>
</comment>
<dbReference type="AlphaFoldDB" id="A0AAV9UM91"/>
<organism evidence="3 4">
    <name type="scientific">Orbilia brochopaga</name>
    <dbReference type="NCBI Taxonomy" id="3140254"/>
    <lineage>
        <taxon>Eukaryota</taxon>
        <taxon>Fungi</taxon>
        <taxon>Dikarya</taxon>
        <taxon>Ascomycota</taxon>
        <taxon>Pezizomycotina</taxon>
        <taxon>Orbiliomycetes</taxon>
        <taxon>Orbiliales</taxon>
        <taxon>Orbiliaceae</taxon>
        <taxon>Orbilia</taxon>
    </lineage>
</organism>
<feature type="domain" description="Ap4A phosphorylase 1/2 N-terminal" evidence="2">
    <location>
        <begin position="152"/>
        <end position="185"/>
    </location>
</feature>
<dbReference type="PANTHER" id="PTHR38420">
    <property type="entry name" value="AP-4-A PHOSPHORYLASE II"/>
    <property type="match status" value="1"/>
</dbReference>
<sequence length="377" mass="41220">MASATPSLRSLAFVTYRRALKAGAIHFSETEVHNLSHDGINYQIRYAPNLLRKPIVKPTSDHPAPPRSNPFLPPDAALYVSPILATHYLVLNKFPVHAGHCVLATNDFHHQNHPLTVSDFSAVLAVLREWDAVPAGDSEEGDEARRQNCLYGFFNSGANSGASQPHRHVQFLPLALDELSSLWPTQMFATDATLESETGVAVGTVADVDVRWQNRVSYKHYFVRIPPSCSSEHLYRLYTTLLTLSAHTLSHPTLPTSTIVQEVDTLLQNDRDTSSRWPADAPVEFSYNLAFSGDWLGILPRTHETVYVLPPETDSGVVLDGVVIHCPGLNLNGTVLAGMMLVRTRVEMDAVLADVGVVSRALAGIGVPQGIVRGPSL</sequence>
<dbReference type="InterPro" id="IPR009163">
    <property type="entry name" value="Ap4A_phos1/2"/>
</dbReference>
<dbReference type="GO" id="GO:0003877">
    <property type="term" value="F:ATP:ADP adenylyltransferase activity"/>
    <property type="evidence" value="ECO:0007669"/>
    <property type="project" value="InterPro"/>
</dbReference>
<dbReference type="Gene3D" id="3.30.428.70">
    <property type="match status" value="1"/>
</dbReference>
<dbReference type="PANTHER" id="PTHR38420:SF1">
    <property type="entry name" value="PUTATIVE (AFU_ORTHOLOGUE AFUA_5G14690)-RELATED"/>
    <property type="match status" value="1"/>
</dbReference>
<protein>
    <submittedName>
        <fullName evidence="3">Bifunctional AP-4-A phosphorylase/ADP sulfurylase</fullName>
    </submittedName>
</protein>
<dbReference type="SUPFAM" id="SSF54197">
    <property type="entry name" value="HIT-like"/>
    <property type="match status" value="1"/>
</dbReference>
<dbReference type="EMBL" id="JAVHNQ010000006">
    <property type="protein sequence ID" value="KAK6344371.1"/>
    <property type="molecule type" value="Genomic_DNA"/>
</dbReference>
<feature type="domain" description="Ap4A phosphorylase 1/2 N-terminal" evidence="2">
    <location>
        <begin position="15"/>
        <end position="132"/>
    </location>
</feature>
<reference evidence="3 4" key="1">
    <citation type="submission" date="2019-10" db="EMBL/GenBank/DDBJ databases">
        <authorList>
            <person name="Palmer J.M."/>
        </authorList>
    </citation>
    <scope>NUCLEOTIDE SEQUENCE [LARGE SCALE GENOMIC DNA]</scope>
    <source>
        <strain evidence="3 4">TWF696</strain>
    </source>
</reference>
<dbReference type="GO" id="GO:0005524">
    <property type="term" value="F:ATP binding"/>
    <property type="evidence" value="ECO:0007669"/>
    <property type="project" value="InterPro"/>
</dbReference>
<proteinExistence type="predicted"/>
<evidence type="ECO:0000313" key="3">
    <source>
        <dbReference type="EMBL" id="KAK6344371.1"/>
    </source>
</evidence>
<name>A0AAV9UM91_9PEZI</name>